<dbReference type="InterPro" id="IPR012338">
    <property type="entry name" value="Beta-lactam/transpept-like"/>
</dbReference>
<comment type="caution">
    <text evidence="3">The sequence shown here is derived from an EMBL/GenBank/DDBJ whole genome shotgun (WGS) entry which is preliminary data.</text>
</comment>
<dbReference type="AlphaFoldDB" id="A0A150X4S5"/>
<evidence type="ECO:0000313" key="4">
    <source>
        <dbReference type="Proteomes" id="UP000075606"/>
    </source>
</evidence>
<keyword evidence="4" id="KW-1185">Reference proteome</keyword>
<proteinExistence type="predicted"/>
<dbReference type="OrthoDB" id="1522765at2"/>
<dbReference type="InterPro" id="IPR050491">
    <property type="entry name" value="AmpC-like"/>
</dbReference>
<dbReference type="Pfam" id="PF00144">
    <property type="entry name" value="Beta-lactamase"/>
    <property type="match status" value="1"/>
</dbReference>
<feature type="domain" description="Beta-lactamase-related" evidence="2">
    <location>
        <begin position="36"/>
        <end position="351"/>
    </location>
</feature>
<evidence type="ECO:0000259" key="2">
    <source>
        <dbReference type="Pfam" id="PF00144"/>
    </source>
</evidence>
<reference evidence="3 4" key="1">
    <citation type="submission" date="2016-01" db="EMBL/GenBank/DDBJ databases">
        <title>Genome sequencing of Roseivirga spongicola UST030701-084.</title>
        <authorList>
            <person name="Selvaratnam C."/>
            <person name="Thevarajoo S."/>
            <person name="Goh K.M."/>
            <person name="Ee R."/>
            <person name="Chan K.-G."/>
            <person name="Chong C.S."/>
        </authorList>
    </citation>
    <scope>NUCLEOTIDE SEQUENCE [LARGE SCALE GENOMIC DNA]</scope>
    <source>
        <strain evidence="3 4">UST030701-084</strain>
    </source>
</reference>
<name>A0A150X4S5_9BACT</name>
<evidence type="ECO:0000256" key="1">
    <source>
        <dbReference type="SAM" id="SignalP"/>
    </source>
</evidence>
<dbReference type="SUPFAM" id="SSF56601">
    <property type="entry name" value="beta-lactamase/transpeptidase-like"/>
    <property type="match status" value="1"/>
</dbReference>
<dbReference type="PANTHER" id="PTHR46825">
    <property type="entry name" value="D-ALANYL-D-ALANINE-CARBOXYPEPTIDASE/ENDOPEPTIDASE AMPH"/>
    <property type="match status" value="1"/>
</dbReference>
<feature type="signal peptide" evidence="1">
    <location>
        <begin position="1"/>
        <end position="21"/>
    </location>
</feature>
<dbReference type="Gene3D" id="3.40.710.10">
    <property type="entry name" value="DD-peptidase/beta-lactamase superfamily"/>
    <property type="match status" value="1"/>
</dbReference>
<dbReference type="STRING" id="333140.AWW68_13610"/>
<dbReference type="Proteomes" id="UP000075606">
    <property type="component" value="Unassembled WGS sequence"/>
</dbReference>
<organism evidence="3 4">
    <name type="scientific">Roseivirga spongicola</name>
    <dbReference type="NCBI Taxonomy" id="333140"/>
    <lineage>
        <taxon>Bacteria</taxon>
        <taxon>Pseudomonadati</taxon>
        <taxon>Bacteroidota</taxon>
        <taxon>Cytophagia</taxon>
        <taxon>Cytophagales</taxon>
        <taxon>Roseivirgaceae</taxon>
        <taxon>Roseivirga</taxon>
    </lineage>
</organism>
<dbReference type="RefSeq" id="WP_068222433.1">
    <property type="nucleotide sequence ID" value="NZ_CP139724.1"/>
</dbReference>
<keyword evidence="1" id="KW-0732">Signal</keyword>
<dbReference type="EMBL" id="LRPC01000028">
    <property type="protein sequence ID" value="KYG73716.1"/>
    <property type="molecule type" value="Genomic_DNA"/>
</dbReference>
<evidence type="ECO:0000313" key="3">
    <source>
        <dbReference type="EMBL" id="KYG73716.1"/>
    </source>
</evidence>
<dbReference type="PANTHER" id="PTHR46825:SF8">
    <property type="entry name" value="BETA-LACTAMASE-RELATED"/>
    <property type="match status" value="1"/>
</dbReference>
<feature type="chain" id="PRO_5007574189" description="Beta-lactamase-related domain-containing protein" evidence="1">
    <location>
        <begin position="22"/>
        <end position="360"/>
    </location>
</feature>
<dbReference type="InterPro" id="IPR001466">
    <property type="entry name" value="Beta-lactam-related"/>
</dbReference>
<gene>
    <name evidence="3" type="ORF">AWW68_13610</name>
</gene>
<accession>A0A150X4S5</accession>
<sequence length="360" mass="40915">MKRAQHLLLLFSLIFIQGLSAQSIDELVQKTSKSLIKNKEFRAVSIGIYKDGESYIHHFGTLPTGQSPNNDTRYELGSVTKVFAGYLVAQAVLEGKIELDKDIRTYLTDDYPNLSLEGTPITIKDLVTHTAGLPLFINSEVAKAYQGLQPNVPDVIFEFEREYTKDKFLESLYNIQLTEKPGTTYAYSNAGAELIGNILSSVYNKPLNELYDQFILNKAEMNHTSTEIDNELAQGYWMNNTEASKLSENLLWNTGTGLKSSLPDMMKFIAYNLSEDPIIKESHRLLYEKKTRWMGYFWNIWKDKYGTSFNHHGGTTGTQNWLYIFPKYDLGISIFVNHSGPKTPQKLNKAAKAILKELAY</sequence>
<protein>
    <recommendedName>
        <fullName evidence="2">Beta-lactamase-related domain-containing protein</fullName>
    </recommendedName>
</protein>